<dbReference type="Proteomes" id="UP000242547">
    <property type="component" value="Unassembled WGS sequence"/>
</dbReference>
<comment type="caution">
    <text evidence="1">The sequence shown here is derived from an EMBL/GenBank/DDBJ whole genome shotgun (WGS) entry which is preliminary data.</text>
</comment>
<dbReference type="InterPro" id="IPR036866">
    <property type="entry name" value="RibonucZ/Hydroxyglut_hydro"/>
</dbReference>
<accession>A0A2T4KBH8</accession>
<gene>
    <name evidence="1" type="ORF">BUY44_11680</name>
</gene>
<keyword evidence="1" id="KW-0378">Hydrolase</keyword>
<sequence length="58" mass="6719">NIIRPSISIISSGKHNKYHLPNEETIEKLKSFNSKNYNTQNDGEITIDLDRDLKISFK</sequence>
<reference evidence="1 2" key="1">
    <citation type="journal article" date="2016" name="Front. Microbiol.">
        <title>Comprehensive Phylogenetic Analysis of Bovine Non-aureus Staphylococci Species Based on Whole-Genome Sequencing.</title>
        <authorList>
            <person name="Naushad S."/>
            <person name="Barkema H.W."/>
            <person name="Luby C."/>
            <person name="Condas L.A."/>
            <person name="Nobrega D.B."/>
            <person name="Carson D.A."/>
            <person name="De Buck J."/>
        </authorList>
    </citation>
    <scope>NUCLEOTIDE SEQUENCE [LARGE SCALE GENOMIC DNA]</scope>
    <source>
        <strain evidence="1 2">SNUC 761</strain>
    </source>
</reference>
<dbReference type="AlphaFoldDB" id="A0A2T4KBH8"/>
<dbReference type="EMBL" id="PYZL01000176">
    <property type="protein sequence ID" value="PTE68867.1"/>
    <property type="molecule type" value="Genomic_DNA"/>
</dbReference>
<evidence type="ECO:0000313" key="2">
    <source>
        <dbReference type="Proteomes" id="UP000242547"/>
    </source>
</evidence>
<name>A0A2T4KBH8_9STAP</name>
<dbReference type="GO" id="GO:0016787">
    <property type="term" value="F:hydrolase activity"/>
    <property type="evidence" value="ECO:0007669"/>
    <property type="project" value="UniProtKB-KW"/>
</dbReference>
<feature type="non-terminal residue" evidence="1">
    <location>
        <position position="1"/>
    </location>
</feature>
<proteinExistence type="predicted"/>
<protein>
    <submittedName>
        <fullName evidence="1">MBL fold metallo-hydrolase</fullName>
    </submittedName>
</protein>
<organism evidence="1 2">
    <name type="scientific">Staphylococcus devriesei</name>
    <dbReference type="NCBI Taxonomy" id="586733"/>
    <lineage>
        <taxon>Bacteria</taxon>
        <taxon>Bacillati</taxon>
        <taxon>Bacillota</taxon>
        <taxon>Bacilli</taxon>
        <taxon>Bacillales</taxon>
        <taxon>Staphylococcaceae</taxon>
        <taxon>Staphylococcus</taxon>
    </lineage>
</organism>
<dbReference type="Gene3D" id="3.60.15.10">
    <property type="entry name" value="Ribonuclease Z/Hydroxyacylglutathione hydrolase-like"/>
    <property type="match status" value="1"/>
</dbReference>
<evidence type="ECO:0000313" key="1">
    <source>
        <dbReference type="EMBL" id="PTE68867.1"/>
    </source>
</evidence>